<keyword evidence="2 7" id="KW-0812">Transmembrane</keyword>
<comment type="catalytic activity">
    <reaction evidence="7">
        <text>a peptidoglycan chain = a peptidoglycan chain with N-acetyl-1,6-anhydromuramyl-[peptide] at the reducing end + a peptidoglycan chain with N-acetylglucosamine at the non-reducing end.</text>
        <dbReference type="EC" id="4.2.2.29"/>
    </reaction>
</comment>
<dbReference type="PANTHER" id="PTHR30518:SF2">
    <property type="entry name" value="ENDOLYTIC MUREIN TRANSGLYCOSYLASE"/>
    <property type="match status" value="1"/>
</dbReference>
<comment type="subcellular location">
    <subcellularLocation>
        <location evidence="7">Cell membrane</location>
        <topology evidence="7">Single-pass membrane protein</topology>
    </subcellularLocation>
</comment>
<comment type="function">
    <text evidence="7">Functions as a peptidoglycan terminase that cleaves nascent peptidoglycan strands endolytically to terminate their elongation.</text>
</comment>
<keyword evidence="6 7" id="KW-0961">Cell wall biogenesis/degradation</keyword>
<dbReference type="Pfam" id="PF02618">
    <property type="entry name" value="YceG"/>
    <property type="match status" value="1"/>
</dbReference>
<evidence type="ECO:0000256" key="5">
    <source>
        <dbReference type="ARBA" id="ARBA00023239"/>
    </source>
</evidence>
<keyword evidence="4 7" id="KW-0472">Membrane</keyword>
<dbReference type="GO" id="GO:0009252">
    <property type="term" value="P:peptidoglycan biosynthetic process"/>
    <property type="evidence" value="ECO:0007669"/>
    <property type="project" value="UniProtKB-UniRule"/>
</dbReference>
<gene>
    <name evidence="7 8" type="primary">mltG</name>
    <name evidence="8" type="ORF">GND95_10195</name>
</gene>
<accession>A0A7C8LSQ7</accession>
<dbReference type="OrthoDB" id="9814591at2"/>
<dbReference type="GO" id="GO:0008932">
    <property type="term" value="F:lytic endotransglycosylase activity"/>
    <property type="evidence" value="ECO:0007669"/>
    <property type="project" value="UniProtKB-UniRule"/>
</dbReference>
<evidence type="ECO:0000256" key="3">
    <source>
        <dbReference type="ARBA" id="ARBA00022989"/>
    </source>
</evidence>
<evidence type="ECO:0000256" key="4">
    <source>
        <dbReference type="ARBA" id="ARBA00023136"/>
    </source>
</evidence>
<dbReference type="Proteomes" id="UP000483018">
    <property type="component" value="Unassembled WGS sequence"/>
</dbReference>
<dbReference type="RefSeq" id="WP_158741000.1">
    <property type="nucleotide sequence ID" value="NZ_WSLF01000009.1"/>
</dbReference>
<keyword evidence="9" id="KW-1185">Reference proteome</keyword>
<dbReference type="AlphaFoldDB" id="A0A7C8LSQ7"/>
<dbReference type="GO" id="GO:0005886">
    <property type="term" value="C:plasma membrane"/>
    <property type="evidence" value="ECO:0007669"/>
    <property type="project" value="UniProtKB-SubCell"/>
</dbReference>
<feature type="site" description="Important for catalytic activity" evidence="7">
    <location>
        <position position="163"/>
    </location>
</feature>
<evidence type="ECO:0000313" key="8">
    <source>
        <dbReference type="EMBL" id="KAE9633230.1"/>
    </source>
</evidence>
<dbReference type="HAMAP" id="MF_02065">
    <property type="entry name" value="MltG"/>
    <property type="match status" value="1"/>
</dbReference>
<keyword evidence="3 7" id="KW-1133">Transmembrane helix</keyword>
<dbReference type="Gene3D" id="3.30.1490.480">
    <property type="entry name" value="Endolytic murein transglycosylase"/>
    <property type="match status" value="1"/>
</dbReference>
<dbReference type="NCBIfam" id="TIGR00247">
    <property type="entry name" value="endolytic transglycosylase MltG"/>
    <property type="match status" value="1"/>
</dbReference>
<evidence type="ECO:0000256" key="7">
    <source>
        <dbReference type="HAMAP-Rule" id="MF_02065"/>
    </source>
</evidence>
<dbReference type="GO" id="GO:0071555">
    <property type="term" value="P:cell wall organization"/>
    <property type="evidence" value="ECO:0007669"/>
    <property type="project" value="UniProtKB-KW"/>
</dbReference>
<evidence type="ECO:0000313" key="9">
    <source>
        <dbReference type="Proteomes" id="UP000483018"/>
    </source>
</evidence>
<dbReference type="Gene3D" id="3.30.160.60">
    <property type="entry name" value="Classic Zinc Finger"/>
    <property type="match status" value="1"/>
</dbReference>
<feature type="transmembrane region" description="Helical" evidence="7">
    <location>
        <begin position="12"/>
        <end position="35"/>
    </location>
</feature>
<evidence type="ECO:0000256" key="2">
    <source>
        <dbReference type="ARBA" id="ARBA00022692"/>
    </source>
</evidence>
<name>A0A7C8LSQ7_9FIRM</name>
<keyword evidence="5 7" id="KW-0456">Lyase</keyword>
<dbReference type="PANTHER" id="PTHR30518">
    <property type="entry name" value="ENDOLYTIC MUREIN TRANSGLYCOSYLASE"/>
    <property type="match status" value="1"/>
</dbReference>
<organism evidence="8 9">
    <name type="scientific">Defluviitalea raffinosedens</name>
    <dbReference type="NCBI Taxonomy" id="1450156"/>
    <lineage>
        <taxon>Bacteria</taxon>
        <taxon>Bacillati</taxon>
        <taxon>Bacillota</taxon>
        <taxon>Clostridia</taxon>
        <taxon>Lachnospirales</taxon>
        <taxon>Defluviitaleaceae</taxon>
        <taxon>Defluviitalea</taxon>
    </lineage>
</organism>
<comment type="similarity">
    <text evidence="7">Belongs to the transglycosylase MltG family.</text>
</comment>
<protein>
    <recommendedName>
        <fullName evidence="7">Endolytic murein transglycosylase</fullName>
        <ecNumber evidence="7">4.2.2.29</ecNumber>
    </recommendedName>
    <alternativeName>
        <fullName evidence="7">Peptidoglycan lytic transglycosylase</fullName>
    </alternativeName>
    <alternativeName>
        <fullName evidence="7">Peptidoglycan polymerization terminase</fullName>
    </alternativeName>
</protein>
<comment type="caution">
    <text evidence="8">The sequence shown here is derived from an EMBL/GenBank/DDBJ whole genome shotgun (WGS) entry which is preliminary data.</text>
</comment>
<sequence>MEIIKKWVIKHYLWLMLGCSILAIGFAGVTIYQVYQLMTLNVPTISQKSFKIIPKHQEEDIRNVITLNVCAGDTVEKISQKLEKAGIISRNDFFTYLKQGQINLEGIVFEGEYSIPVPSTPKEIHSILTEPYAQWIKNESKKFISLGRTPVEIITIASMIEKEAAEDSERPIIAGVIYNRLKNNMKLQIDATVIYALGEHKSRLTYEDLKVNSPYNTYIIEGLPPGPICTPRKASIEAALNPDMHSYFYYVLSSYGSQKHLFAETYEEHLSNVEKYKTTVK</sequence>
<dbReference type="InterPro" id="IPR003770">
    <property type="entry name" value="MLTG-like"/>
</dbReference>
<proteinExistence type="inferred from homology"/>
<keyword evidence="1 7" id="KW-1003">Cell membrane</keyword>
<evidence type="ECO:0000256" key="6">
    <source>
        <dbReference type="ARBA" id="ARBA00023316"/>
    </source>
</evidence>
<reference evidence="8 9" key="1">
    <citation type="submission" date="2019-12" db="EMBL/GenBank/DDBJ databases">
        <title>Defluviitalea raffinosedens, isolated from a biogas fermenter, genome sequencing and characterization.</title>
        <authorList>
            <person name="Rettenmaier R."/>
            <person name="Schneider M."/>
            <person name="Neuhaus K."/>
            <person name="Liebl W."/>
            <person name="Zverlov V."/>
        </authorList>
    </citation>
    <scope>NUCLEOTIDE SEQUENCE [LARGE SCALE GENOMIC DNA]</scope>
    <source>
        <strain evidence="8 9">249c-K6</strain>
    </source>
</reference>
<dbReference type="EC" id="4.2.2.29" evidence="7"/>
<dbReference type="EMBL" id="WSLF01000009">
    <property type="protein sequence ID" value="KAE9633230.1"/>
    <property type="molecule type" value="Genomic_DNA"/>
</dbReference>
<evidence type="ECO:0000256" key="1">
    <source>
        <dbReference type="ARBA" id="ARBA00022475"/>
    </source>
</evidence>